<evidence type="ECO:0000313" key="1">
    <source>
        <dbReference type="EMBL" id="CAB5222784.1"/>
    </source>
</evidence>
<name>A0A6J7X3E4_9CAUD</name>
<accession>A0A6J7X3E4</accession>
<reference evidence="1" key="1">
    <citation type="submission" date="2020-05" db="EMBL/GenBank/DDBJ databases">
        <authorList>
            <person name="Chiriac C."/>
            <person name="Salcher M."/>
            <person name="Ghai R."/>
            <person name="Kavagutti S V."/>
        </authorList>
    </citation>
    <scope>NUCLEOTIDE SEQUENCE</scope>
</reference>
<protein>
    <submittedName>
        <fullName evidence="1">Uncharacterized protein</fullName>
    </submittedName>
</protein>
<sequence>MRKTTIDLSAPHWPQHLWPYTYTHGDTELLCFVDWEPADRSVGYAGAAWLIHAYAGGVDVTDLLKDHIIRDIELEAACSLSSD</sequence>
<organism evidence="1">
    <name type="scientific">uncultured Caudovirales phage</name>
    <dbReference type="NCBI Taxonomy" id="2100421"/>
    <lineage>
        <taxon>Viruses</taxon>
        <taxon>Duplodnaviria</taxon>
        <taxon>Heunggongvirae</taxon>
        <taxon>Uroviricota</taxon>
        <taxon>Caudoviricetes</taxon>
        <taxon>Peduoviridae</taxon>
        <taxon>Maltschvirus</taxon>
        <taxon>Maltschvirus maltsch</taxon>
    </lineage>
</organism>
<proteinExistence type="predicted"/>
<dbReference type="EMBL" id="LR798311">
    <property type="protein sequence ID" value="CAB5222784.1"/>
    <property type="molecule type" value="Genomic_DNA"/>
</dbReference>
<gene>
    <name evidence="1" type="ORF">UFOVP370_31</name>
</gene>